<feature type="compositionally biased region" description="Basic and acidic residues" evidence="1">
    <location>
        <begin position="186"/>
        <end position="202"/>
    </location>
</feature>
<protein>
    <submittedName>
        <fullName evidence="2">Uncharacterized protein</fullName>
    </submittedName>
</protein>
<dbReference type="Proteomes" id="UP000708208">
    <property type="component" value="Unassembled WGS sequence"/>
</dbReference>
<dbReference type="AlphaFoldDB" id="A0A8J2KJ67"/>
<feature type="region of interest" description="Disordered" evidence="1">
    <location>
        <begin position="186"/>
        <end position="226"/>
    </location>
</feature>
<dbReference type="OrthoDB" id="8064889at2759"/>
<organism evidence="2 3">
    <name type="scientific">Allacma fusca</name>
    <dbReference type="NCBI Taxonomy" id="39272"/>
    <lineage>
        <taxon>Eukaryota</taxon>
        <taxon>Metazoa</taxon>
        <taxon>Ecdysozoa</taxon>
        <taxon>Arthropoda</taxon>
        <taxon>Hexapoda</taxon>
        <taxon>Collembola</taxon>
        <taxon>Symphypleona</taxon>
        <taxon>Sminthuridae</taxon>
        <taxon>Allacma</taxon>
    </lineage>
</organism>
<dbReference type="InterPro" id="IPR005312">
    <property type="entry name" value="DUF1759"/>
</dbReference>
<gene>
    <name evidence="2" type="ORF">AFUS01_LOCUS25482</name>
</gene>
<evidence type="ECO:0000256" key="1">
    <source>
        <dbReference type="SAM" id="MobiDB-lite"/>
    </source>
</evidence>
<evidence type="ECO:0000313" key="3">
    <source>
        <dbReference type="Proteomes" id="UP000708208"/>
    </source>
</evidence>
<dbReference type="PANTHER" id="PTHR47331">
    <property type="entry name" value="PHD-TYPE DOMAIN-CONTAINING PROTEIN"/>
    <property type="match status" value="1"/>
</dbReference>
<dbReference type="Pfam" id="PF03564">
    <property type="entry name" value="DUF1759"/>
    <property type="match status" value="1"/>
</dbReference>
<feature type="non-terminal residue" evidence="2">
    <location>
        <position position="1"/>
    </location>
</feature>
<evidence type="ECO:0000313" key="2">
    <source>
        <dbReference type="EMBL" id="CAG7786936.1"/>
    </source>
</evidence>
<dbReference type="PANTHER" id="PTHR47331:SF1">
    <property type="entry name" value="GAG-LIKE PROTEIN"/>
    <property type="match status" value="1"/>
</dbReference>
<dbReference type="EMBL" id="CAJVCH010329546">
    <property type="protein sequence ID" value="CAG7786936.1"/>
    <property type="molecule type" value="Genomic_DNA"/>
</dbReference>
<sequence length="383" mass="42354">MLSRQGGSKELPIYSGDPTEWPAYYQQYLDSTRLCGYSNQENFLRLQRSLKGKAKDAVQPLMISSENLPQVLECLTSRFGNSRVIIASMVDKVSKIPVVRDGKYELLIELSNVVRTLRVTMEALKCKGHFNNPTLIDEIVGKLPSHLAMDWAKRCFNKEPDTGMLSDWLSKLANVCSSLVSTKAVHTESRPGKSSTDTKTKETVLTTDVPSPKATKPQGSSVEASNEKIGDGNVIQSCAHCVKRHPKRFCKDKKECNLDGCKRLHHVLLHKSEESPSPAKKAENALVDTPSSSDRRVLLKVLPVTLIGPKGKLKINAILDDCSTVTLLDTDTAGRVGIQGKDISLSLKWLDGKNTSWLDAKQVSFQIESLADSTKFFIKRARA</sequence>
<keyword evidence="3" id="KW-1185">Reference proteome</keyword>
<proteinExistence type="predicted"/>
<comment type="caution">
    <text evidence="2">The sequence shown here is derived from an EMBL/GenBank/DDBJ whole genome shotgun (WGS) entry which is preliminary data.</text>
</comment>
<reference evidence="2" key="1">
    <citation type="submission" date="2021-06" db="EMBL/GenBank/DDBJ databases">
        <authorList>
            <person name="Hodson N. C."/>
            <person name="Mongue J. A."/>
            <person name="Jaron S. K."/>
        </authorList>
    </citation>
    <scope>NUCLEOTIDE SEQUENCE</scope>
</reference>
<accession>A0A8J2KJ67</accession>
<name>A0A8J2KJ67_9HEXA</name>